<keyword evidence="3" id="KW-1185">Reference proteome</keyword>
<accession>A0ABQ1JYJ2</accession>
<sequence length="305" mass="36115">MKKIFSLLLCIVLQSFYAQNPEELLVNAYKENSTEKLDLFFKKWGNDTKPISETELNKFNDTLRNAYKVFTGFYDPYNLDEICPPSAYLADIEDNAYRKSKYYIVQNFAKIYFTKQIYYTDREVDSITAHEVNKNYINDTITRDEKLSSLKKGGKLAEYVREDFGPYGYFYVKHSQVNFFDSITNFRPKIKGNISPVYLNKKYYDILINFMGVNMDDERLIYYNDDNEFWERFTFLGNSVIMSCDGILKSDFRLLTYPRVYAIVFDANMKYARLFFKVRGRAGEAIMRNNNENWELISTRLTWGA</sequence>
<evidence type="ECO:0000313" key="2">
    <source>
        <dbReference type="EMBL" id="GGB78550.1"/>
    </source>
</evidence>
<proteinExistence type="predicted"/>
<dbReference type="RefSeq" id="WP_188620983.1">
    <property type="nucleotide sequence ID" value="NZ_BMJE01000004.1"/>
</dbReference>
<feature type="chain" id="PRO_5046497043" evidence="1">
    <location>
        <begin position="21"/>
        <end position="305"/>
    </location>
</feature>
<dbReference type="EMBL" id="BMJE01000004">
    <property type="protein sequence ID" value="GGB78550.1"/>
    <property type="molecule type" value="Genomic_DNA"/>
</dbReference>
<keyword evidence="1" id="KW-0732">Signal</keyword>
<evidence type="ECO:0000313" key="3">
    <source>
        <dbReference type="Proteomes" id="UP000615760"/>
    </source>
</evidence>
<dbReference type="Proteomes" id="UP000615760">
    <property type="component" value="Unassembled WGS sequence"/>
</dbReference>
<comment type="caution">
    <text evidence="2">The sequence shown here is derived from an EMBL/GenBank/DDBJ whole genome shotgun (WGS) entry which is preliminary data.</text>
</comment>
<evidence type="ECO:0000256" key="1">
    <source>
        <dbReference type="SAM" id="SignalP"/>
    </source>
</evidence>
<name>A0ABQ1JYJ2_9FLAO</name>
<feature type="signal peptide" evidence="1">
    <location>
        <begin position="1"/>
        <end position="20"/>
    </location>
</feature>
<protein>
    <submittedName>
        <fullName evidence="2">Uncharacterized protein</fullName>
    </submittedName>
</protein>
<reference evidence="3" key="1">
    <citation type="journal article" date="2019" name="Int. J. Syst. Evol. Microbiol.">
        <title>The Global Catalogue of Microorganisms (GCM) 10K type strain sequencing project: providing services to taxonomists for standard genome sequencing and annotation.</title>
        <authorList>
            <consortium name="The Broad Institute Genomics Platform"/>
            <consortium name="The Broad Institute Genome Sequencing Center for Infectious Disease"/>
            <person name="Wu L."/>
            <person name="Ma J."/>
        </authorList>
    </citation>
    <scope>NUCLEOTIDE SEQUENCE [LARGE SCALE GENOMIC DNA]</scope>
    <source>
        <strain evidence="3">CGMCC 1.15461</strain>
    </source>
</reference>
<gene>
    <name evidence="2" type="ORF">GCM10007424_18370</name>
</gene>
<organism evidence="2 3">
    <name type="scientific">Flavobacterium suaedae</name>
    <dbReference type="NCBI Taxonomy" id="1767027"/>
    <lineage>
        <taxon>Bacteria</taxon>
        <taxon>Pseudomonadati</taxon>
        <taxon>Bacteroidota</taxon>
        <taxon>Flavobacteriia</taxon>
        <taxon>Flavobacteriales</taxon>
        <taxon>Flavobacteriaceae</taxon>
        <taxon>Flavobacterium</taxon>
    </lineage>
</organism>